<evidence type="ECO:0000313" key="2">
    <source>
        <dbReference type="Proteomes" id="UP001205560"/>
    </source>
</evidence>
<dbReference type="SUPFAM" id="SSF56672">
    <property type="entry name" value="DNA/RNA polymerases"/>
    <property type="match status" value="1"/>
</dbReference>
<dbReference type="InterPro" id="IPR043502">
    <property type="entry name" value="DNA/RNA_pol_sf"/>
</dbReference>
<keyword evidence="1" id="KW-0808">Transferase</keyword>
<keyword evidence="2" id="KW-1185">Reference proteome</keyword>
<organism evidence="1 2">
    <name type="scientific">Massilia norwichensis</name>
    <dbReference type="NCBI Taxonomy" id="1442366"/>
    <lineage>
        <taxon>Bacteria</taxon>
        <taxon>Pseudomonadati</taxon>
        <taxon>Pseudomonadota</taxon>
        <taxon>Betaproteobacteria</taxon>
        <taxon>Burkholderiales</taxon>
        <taxon>Oxalobacteraceae</taxon>
        <taxon>Telluria group</taxon>
        <taxon>Massilia</taxon>
    </lineage>
</organism>
<reference evidence="1 2" key="1">
    <citation type="submission" date="2022-08" db="EMBL/GenBank/DDBJ databases">
        <title>Reclassification of Massilia species as members of the genera Telluria, Duganella, Pseudoduganella, Mokoshia gen. nov. and Zemynaea gen. nov. using orthogonal and non-orthogonal genome-based approaches.</title>
        <authorList>
            <person name="Bowman J.P."/>
        </authorList>
    </citation>
    <scope>NUCLEOTIDE SEQUENCE [LARGE SCALE GENOMIC DNA]</scope>
    <source>
        <strain evidence="1 2">LMG 28164</strain>
    </source>
</reference>
<dbReference type="CDD" id="cd01646">
    <property type="entry name" value="RT_Bac_retron_I"/>
    <property type="match status" value="1"/>
</dbReference>
<evidence type="ECO:0000313" key="1">
    <source>
        <dbReference type="EMBL" id="MCS0590421.1"/>
    </source>
</evidence>
<dbReference type="EMBL" id="JANUGX010000016">
    <property type="protein sequence ID" value="MCS0590421.1"/>
    <property type="molecule type" value="Genomic_DNA"/>
</dbReference>
<gene>
    <name evidence="1" type="ORF">NX782_14600</name>
</gene>
<comment type="caution">
    <text evidence="1">The sequence shown here is derived from an EMBL/GenBank/DDBJ whole genome shotgun (WGS) entry which is preliminary data.</text>
</comment>
<dbReference type="GO" id="GO:0003964">
    <property type="term" value="F:RNA-directed DNA polymerase activity"/>
    <property type="evidence" value="ECO:0007669"/>
    <property type="project" value="UniProtKB-KW"/>
</dbReference>
<accession>A0ABT2A8A2</accession>
<dbReference type="Proteomes" id="UP001205560">
    <property type="component" value="Unassembled WGS sequence"/>
</dbReference>
<dbReference type="RefSeq" id="WP_258846196.1">
    <property type="nucleotide sequence ID" value="NZ_JANUGX010000016.1"/>
</dbReference>
<proteinExistence type="predicted"/>
<sequence>MRPEILALRATNQYRSRDVIAYLGLRYYFANVCASRDRWAMEVATHLVRARTEAPYFKAKHFKDFIGDDVVLHRNIFIPGPNEAFAEAALLAQCAEHAAFTPLPCVFSYHLAMGGESQGVYVPYFDGFRRRHEKIREACTDNPNSVVFYTDIKKFYPSIPSYKALEAWNQACLDSHLLPQWRDLGLKLLADHLNVATKTQESRAVLTGPMFSHLIANLVMRTVDDHMVNLFPNRYFRYVDDVVLVGSNEQVATGRKKLTELLASLDLHLHDQDQEKDFVVPSVEWLEGAADLDNDYGKEWANFVGGLKQLIVTQPAARHSLADRFLAADFRIPLPSYDLDVRTAPWLIKLRARITRYPWLLKVIKRNDAERLIQNAHVLREQYGRALAALVELGTSSNRYTRKRAIPKLRFFAGRLLYIGSAEMLLQFSKSLGTIPELRMLSIILYSVATRDVTKLVPLGTNAVQSAAQVLAISALPVSCQIKNWTPECLQGVAILRFNGITVDAPSDDALNRLAVWGGKGPDLMGADSDASLLELACLHGVSASARHSETLTSVFDWDESLAFDVINQVQDSDY</sequence>
<name>A0ABT2A8A2_9BURK</name>
<keyword evidence="1" id="KW-0548">Nucleotidyltransferase</keyword>
<keyword evidence="1" id="KW-0695">RNA-directed DNA polymerase</keyword>
<protein>
    <submittedName>
        <fullName evidence="1">RNA-directed DNA polymerase</fullName>
    </submittedName>
</protein>